<organism evidence="1 2">
    <name type="scientific">Kyrpidia spormannii</name>
    <dbReference type="NCBI Taxonomy" id="2055160"/>
    <lineage>
        <taxon>Bacteria</taxon>
        <taxon>Bacillati</taxon>
        <taxon>Bacillota</taxon>
        <taxon>Bacilli</taxon>
        <taxon>Bacillales</taxon>
        <taxon>Alicyclobacillaceae</taxon>
        <taxon>Kyrpidia</taxon>
    </lineage>
</organism>
<sequence length="50" mass="5515">MSTREFFDRLAVLADTIPFDVEPAFTGFGWEGPDVESRPAVAERGEPGDE</sequence>
<keyword evidence="2" id="KW-1185">Reference proteome</keyword>
<name>A0ACA8ZC74_9BACL</name>
<protein>
    <submittedName>
        <fullName evidence="1">Uncharacterized protein</fullName>
    </submittedName>
</protein>
<evidence type="ECO:0000313" key="1">
    <source>
        <dbReference type="EMBL" id="CAB3394744.1"/>
    </source>
</evidence>
<proteinExistence type="predicted"/>
<evidence type="ECO:0000313" key="2">
    <source>
        <dbReference type="Proteomes" id="UP000501793"/>
    </source>
</evidence>
<accession>A0ACA8ZC74</accession>
<dbReference type="EMBL" id="LR792684">
    <property type="protein sequence ID" value="CAB3394744.1"/>
    <property type="molecule type" value="Genomic_DNA"/>
</dbReference>
<reference evidence="1" key="1">
    <citation type="submission" date="2020-04" db="EMBL/GenBank/DDBJ databases">
        <authorList>
            <person name="Hogendoorn C."/>
        </authorList>
    </citation>
    <scope>NUCLEOTIDE SEQUENCE</scope>
    <source>
        <strain evidence="1">FAVT5</strain>
    </source>
</reference>
<dbReference type="Proteomes" id="UP000501793">
    <property type="component" value="Chromosome"/>
</dbReference>
<gene>
    <name evidence="1" type="ORF">FAVT5_3035</name>
</gene>